<dbReference type="Pfam" id="PF08448">
    <property type="entry name" value="PAS_4"/>
    <property type="match status" value="1"/>
</dbReference>
<dbReference type="CDD" id="cd17580">
    <property type="entry name" value="REC_2_DhkD-like"/>
    <property type="match status" value="1"/>
</dbReference>
<dbReference type="Gene3D" id="1.10.287.130">
    <property type="match status" value="1"/>
</dbReference>
<dbReference type="GO" id="GO:0009927">
    <property type="term" value="F:histidine phosphotransfer kinase activity"/>
    <property type="evidence" value="ECO:0007669"/>
    <property type="project" value="TreeGrafter"/>
</dbReference>
<organism evidence="11 12">
    <name type="scientific">Ramlibacter tataouinensis (strain ATCC BAA-407 / DSM 14655 / LMG 21543 / TTB310)</name>
    <dbReference type="NCBI Taxonomy" id="365046"/>
    <lineage>
        <taxon>Bacteria</taxon>
        <taxon>Pseudomonadati</taxon>
        <taxon>Pseudomonadota</taxon>
        <taxon>Betaproteobacteria</taxon>
        <taxon>Burkholderiales</taxon>
        <taxon>Comamonadaceae</taxon>
        <taxon>Ramlibacter</taxon>
    </lineage>
</organism>
<dbReference type="Pfam" id="PF00512">
    <property type="entry name" value="HisKA"/>
    <property type="match status" value="1"/>
</dbReference>
<dbReference type="SMART" id="SM00388">
    <property type="entry name" value="HisKA"/>
    <property type="match status" value="1"/>
</dbReference>
<dbReference type="Pfam" id="PF00072">
    <property type="entry name" value="Response_reg"/>
    <property type="match status" value="1"/>
</dbReference>
<dbReference type="InterPro" id="IPR004358">
    <property type="entry name" value="Sig_transdc_His_kin-like_C"/>
</dbReference>
<dbReference type="GO" id="GO:0000155">
    <property type="term" value="F:phosphorelay sensor kinase activity"/>
    <property type="evidence" value="ECO:0007669"/>
    <property type="project" value="InterPro"/>
</dbReference>
<dbReference type="Gene3D" id="2.10.70.100">
    <property type="match status" value="1"/>
</dbReference>
<dbReference type="EC" id="2.7.13.3" evidence="2"/>
<dbReference type="Gene3D" id="3.30.565.10">
    <property type="entry name" value="Histidine kinase-like ATPase, C-terminal domain"/>
    <property type="match status" value="1"/>
</dbReference>
<evidence type="ECO:0000259" key="7">
    <source>
        <dbReference type="PROSITE" id="PS50109"/>
    </source>
</evidence>
<dbReference type="InterPro" id="IPR005467">
    <property type="entry name" value="His_kinase_dom"/>
</dbReference>
<dbReference type="Gene3D" id="3.40.50.2300">
    <property type="match status" value="1"/>
</dbReference>
<comment type="catalytic activity">
    <reaction evidence="1">
        <text>ATP + protein L-histidine = ADP + protein N-phospho-L-histidine.</text>
        <dbReference type="EC" id="2.7.13.3"/>
    </reaction>
</comment>
<dbReference type="CDD" id="cd00130">
    <property type="entry name" value="PAS"/>
    <property type="match status" value="3"/>
</dbReference>
<dbReference type="HOGENOM" id="CLU_000445_114_15_4"/>
<dbReference type="PROSITE" id="PS50109">
    <property type="entry name" value="HIS_KIN"/>
    <property type="match status" value="1"/>
</dbReference>
<dbReference type="NCBIfam" id="TIGR00229">
    <property type="entry name" value="sensory_box"/>
    <property type="match status" value="2"/>
</dbReference>
<feature type="domain" description="PAS" evidence="9">
    <location>
        <begin position="113"/>
        <end position="178"/>
    </location>
</feature>
<dbReference type="InterPro" id="IPR001789">
    <property type="entry name" value="Sig_transdc_resp-reg_receiver"/>
</dbReference>
<evidence type="ECO:0000256" key="6">
    <source>
        <dbReference type="PROSITE-ProRule" id="PRU00169"/>
    </source>
</evidence>
<keyword evidence="12" id="KW-1185">Reference proteome</keyword>
<dbReference type="SMART" id="SM00086">
    <property type="entry name" value="PAC"/>
    <property type="match status" value="3"/>
</dbReference>
<keyword evidence="4" id="KW-0808">Transferase</keyword>
<dbReference type="Pfam" id="PF08447">
    <property type="entry name" value="PAS_3"/>
    <property type="match status" value="2"/>
</dbReference>
<feature type="domain" description="Response regulatory" evidence="8">
    <location>
        <begin position="637"/>
        <end position="753"/>
    </location>
</feature>
<dbReference type="SUPFAM" id="SSF55874">
    <property type="entry name" value="ATPase domain of HSP90 chaperone/DNA topoisomerase II/histidine kinase"/>
    <property type="match status" value="1"/>
</dbReference>
<dbReference type="CDD" id="cd00082">
    <property type="entry name" value="HisKA"/>
    <property type="match status" value="1"/>
</dbReference>
<dbReference type="InterPro" id="IPR013656">
    <property type="entry name" value="PAS_4"/>
</dbReference>
<sequence length="755" mass="83613">METCGIGVWLNPMPLGALSWNKHVKAHFHLAPEAEVDMALFYERLHPDDRAVVERALEASLTSRAMLDLIYRTRGPGSALKWIRAVGRPTFDAEGRPVQFDGITLDVTREMQSQAELRSFADTAPAMLWVTEPDGRCSFLSQGWYDFTGQDASHALGFGWLEAVHPDDRAAARQAFLEANAGFRAFQLEHRLRRADGRWHWVIDAGQPRFDEAGTFLGFVGSVTDIHERRLAEQRLRDSEERYRGFVANSTEGIWRIEFDPPVDTRLPPAEQVSLIYRQGRFAECNDAFARMYGFSAAAELEGQSLSLMLPQQQAGARAYLEALIAQGYRASEVEFEQRDRGGRTLHFANSLTGVLENGWLVRAWGTQRDITDRKRAEQALLEADRRKDDFLATLAHELRNPLAPIRNAVELQRRLPPGHPALPRQRDLIDRQVSHLTRLVDDLLDVSRITRDKLELRRVPVAVADLVRDAVDSCRADLDAGRHALALDLPAQPLTVQGDPVRLVQILGNLLGNAARYSPPGTPVRLAVRAEAPEVVVFTVTDQGEGIAQDDLPRLFDLFFQARRGSDRPHGGLGIGLSLVQRLVQLHGGTVRASSAGPGRGSEFEVRLPNPAAAADVPAEAAMRLPAPQPAGPAARVLVVDDNRDAADTLAAWLDVMGCETATAYDGQEGLEKVAAMKPDAVVLDLGMPRLDGWQACERIRQLPGGGEMLLVAVSGWGQERDRQRTARAGFDAHLVKPIAPDALLELVYRHRRR</sequence>
<dbReference type="EMBL" id="CP000245">
    <property type="protein sequence ID" value="AEG93986.1"/>
    <property type="molecule type" value="Genomic_DNA"/>
</dbReference>
<dbReference type="SUPFAM" id="SSF55785">
    <property type="entry name" value="PYP-like sensor domain (PAS domain)"/>
    <property type="match status" value="3"/>
</dbReference>
<dbReference type="AlphaFoldDB" id="F5Y5V2"/>
<dbReference type="SUPFAM" id="SSF52172">
    <property type="entry name" value="CheY-like"/>
    <property type="match status" value="1"/>
</dbReference>
<dbReference type="PATRIC" id="fig|365046.3.peg.2954"/>
<dbReference type="PANTHER" id="PTHR43047:SF72">
    <property type="entry name" value="OSMOSENSING HISTIDINE PROTEIN KINASE SLN1"/>
    <property type="match status" value="1"/>
</dbReference>
<evidence type="ECO:0000259" key="10">
    <source>
        <dbReference type="PROSITE" id="PS50113"/>
    </source>
</evidence>
<dbReference type="SMART" id="SM00448">
    <property type="entry name" value="REC"/>
    <property type="match status" value="1"/>
</dbReference>
<evidence type="ECO:0000259" key="8">
    <source>
        <dbReference type="PROSITE" id="PS50110"/>
    </source>
</evidence>
<dbReference type="eggNOG" id="COG2205">
    <property type="taxonomic scope" value="Bacteria"/>
</dbReference>
<dbReference type="InterPro" id="IPR013655">
    <property type="entry name" value="PAS_fold_3"/>
</dbReference>
<proteinExistence type="predicted"/>
<dbReference type="InterPro" id="IPR000014">
    <property type="entry name" value="PAS"/>
</dbReference>
<dbReference type="InterPro" id="IPR036890">
    <property type="entry name" value="HATPase_C_sf"/>
</dbReference>
<dbReference type="KEGG" id="rta:Rta_28830"/>
<dbReference type="InterPro" id="IPR001610">
    <property type="entry name" value="PAC"/>
</dbReference>
<dbReference type="InterPro" id="IPR011006">
    <property type="entry name" value="CheY-like_superfamily"/>
</dbReference>
<feature type="domain" description="PAC" evidence="10">
    <location>
        <begin position="67"/>
        <end position="119"/>
    </location>
</feature>
<dbReference type="InterPro" id="IPR000700">
    <property type="entry name" value="PAS-assoc_C"/>
</dbReference>
<protein>
    <recommendedName>
        <fullName evidence="2">histidine kinase</fullName>
        <ecNumber evidence="2">2.7.13.3</ecNumber>
    </recommendedName>
</protein>
<evidence type="ECO:0000256" key="2">
    <source>
        <dbReference type="ARBA" id="ARBA00012438"/>
    </source>
</evidence>
<reference evidence="12" key="1">
    <citation type="submission" date="2006-01" db="EMBL/GenBank/DDBJ databases">
        <title>Genome of the cyst-dividing bacterium Ramlibacter tataouinensis.</title>
        <authorList>
            <person name="Barakat M."/>
            <person name="Ortet P."/>
            <person name="De Luca G."/>
            <person name="Jourlin-Castelli C."/>
            <person name="Ansaldi M."/>
            <person name="Py B."/>
            <person name="Fichant G."/>
            <person name="Coutinho P."/>
            <person name="Voulhoux R."/>
            <person name="Bastien O."/>
            <person name="Roy S."/>
            <person name="Marechal E."/>
            <person name="Henrissat B."/>
            <person name="Quentin Y."/>
            <person name="Noirot P."/>
            <person name="Filloux A."/>
            <person name="Mejean V."/>
            <person name="DuBow M."/>
            <person name="Barras F."/>
            <person name="Heulin T."/>
        </authorList>
    </citation>
    <scope>NUCLEOTIDE SEQUENCE [LARGE SCALE GENOMIC DNA]</scope>
    <source>
        <strain evidence="12">ATCC BAA-407 / DSM 14655 / LMG 21543 / TTB310</strain>
    </source>
</reference>
<evidence type="ECO:0000259" key="9">
    <source>
        <dbReference type="PROSITE" id="PS50112"/>
    </source>
</evidence>
<dbReference type="FunFam" id="3.30.450.20:FF:000099">
    <property type="entry name" value="Sensory box sensor histidine kinase"/>
    <property type="match status" value="1"/>
</dbReference>
<dbReference type="PROSITE" id="PS50110">
    <property type="entry name" value="RESPONSE_REGULATORY"/>
    <property type="match status" value="1"/>
</dbReference>
<dbReference type="eggNOG" id="COG2202">
    <property type="taxonomic scope" value="Bacteria"/>
</dbReference>
<evidence type="ECO:0000256" key="3">
    <source>
        <dbReference type="ARBA" id="ARBA00022553"/>
    </source>
</evidence>
<dbReference type="SMART" id="SM00387">
    <property type="entry name" value="HATPase_c"/>
    <property type="match status" value="1"/>
</dbReference>
<evidence type="ECO:0000256" key="1">
    <source>
        <dbReference type="ARBA" id="ARBA00000085"/>
    </source>
</evidence>
<dbReference type="eggNOG" id="COG0784">
    <property type="taxonomic scope" value="Bacteria"/>
</dbReference>
<evidence type="ECO:0000313" key="11">
    <source>
        <dbReference type="EMBL" id="AEG93986.1"/>
    </source>
</evidence>
<evidence type="ECO:0000256" key="5">
    <source>
        <dbReference type="ARBA" id="ARBA00022777"/>
    </source>
</evidence>
<gene>
    <name evidence="11" type="ordered locus">Rta_28830</name>
</gene>
<feature type="modified residue" description="4-aspartylphosphate" evidence="6">
    <location>
        <position position="686"/>
    </location>
</feature>
<reference evidence="11 12" key="2">
    <citation type="journal article" date="2011" name="PLoS ONE">
        <title>The Cyst-Dividing Bacterium Ramlibacter tataouinensis TTB310 Genome Reveals a Well-Stocked Toolbox for Adaptation to a Desert Environment.</title>
        <authorList>
            <person name="De Luca G."/>
            <person name="Barakat M."/>
            <person name="Ortet P."/>
            <person name="Fochesato S."/>
            <person name="Jourlin-Castelli C."/>
            <person name="Ansaldi M."/>
            <person name="Py B."/>
            <person name="Fichant G."/>
            <person name="Coutinho P.M."/>
            <person name="Voulhoux R."/>
            <person name="Bastien O."/>
            <person name="Marechal E."/>
            <person name="Henrissat B."/>
            <person name="Quentin Y."/>
            <person name="Noirot P."/>
            <person name="Filloux A."/>
            <person name="Mejean V."/>
            <person name="Dubow M.S."/>
            <person name="Barras F."/>
            <person name="Barbe V."/>
            <person name="Weissenbach J."/>
            <person name="Mihalcescu I."/>
            <person name="Vermeglio A."/>
            <person name="Achouak W."/>
            <person name="Heulin T."/>
        </authorList>
    </citation>
    <scope>NUCLEOTIDE SEQUENCE [LARGE SCALE GENOMIC DNA]</scope>
    <source>
        <strain evidence="12">ATCC BAA-407 / DSM 14655 / LMG 21543 / TTB310</strain>
    </source>
</reference>
<dbReference type="SMART" id="SM00091">
    <property type="entry name" value="PAS"/>
    <property type="match status" value="2"/>
</dbReference>
<dbReference type="PANTHER" id="PTHR43047">
    <property type="entry name" value="TWO-COMPONENT HISTIDINE PROTEIN KINASE"/>
    <property type="match status" value="1"/>
</dbReference>
<evidence type="ECO:0000313" key="12">
    <source>
        <dbReference type="Proteomes" id="UP000008385"/>
    </source>
</evidence>
<dbReference type="PRINTS" id="PR00344">
    <property type="entry name" value="BCTRLSENSOR"/>
</dbReference>
<dbReference type="InterPro" id="IPR035965">
    <property type="entry name" value="PAS-like_dom_sf"/>
</dbReference>
<dbReference type="STRING" id="365046.Rta_28830"/>
<dbReference type="InterPro" id="IPR003661">
    <property type="entry name" value="HisK_dim/P_dom"/>
</dbReference>
<dbReference type="Pfam" id="PF02518">
    <property type="entry name" value="HATPase_c"/>
    <property type="match status" value="1"/>
</dbReference>
<feature type="domain" description="PAS" evidence="9">
    <location>
        <begin position="20"/>
        <end position="64"/>
    </location>
</feature>
<dbReference type="PROSITE" id="PS50113">
    <property type="entry name" value="PAC"/>
    <property type="match status" value="3"/>
</dbReference>
<dbReference type="InterPro" id="IPR003594">
    <property type="entry name" value="HATPase_dom"/>
</dbReference>
<evidence type="ECO:0000256" key="4">
    <source>
        <dbReference type="ARBA" id="ARBA00022679"/>
    </source>
</evidence>
<keyword evidence="3 6" id="KW-0597">Phosphoprotein</keyword>
<dbReference type="PROSITE" id="PS50112">
    <property type="entry name" value="PAS"/>
    <property type="match status" value="2"/>
</dbReference>
<dbReference type="GO" id="GO:0005886">
    <property type="term" value="C:plasma membrane"/>
    <property type="evidence" value="ECO:0007669"/>
    <property type="project" value="TreeGrafter"/>
</dbReference>
<dbReference type="Gene3D" id="3.30.450.20">
    <property type="entry name" value="PAS domain"/>
    <property type="match status" value="3"/>
</dbReference>
<feature type="domain" description="PAC" evidence="10">
    <location>
        <begin position="186"/>
        <end position="238"/>
    </location>
</feature>
<feature type="domain" description="PAC" evidence="10">
    <location>
        <begin position="330"/>
        <end position="383"/>
    </location>
</feature>
<accession>F5Y5V2</accession>
<dbReference type="SUPFAM" id="SSF47384">
    <property type="entry name" value="Homodimeric domain of signal transducing histidine kinase"/>
    <property type="match status" value="1"/>
</dbReference>
<name>F5Y5V2_RAMTT</name>
<feature type="domain" description="Histidine kinase" evidence="7">
    <location>
        <begin position="394"/>
        <end position="613"/>
    </location>
</feature>
<dbReference type="Proteomes" id="UP000008385">
    <property type="component" value="Chromosome"/>
</dbReference>
<dbReference type="InterPro" id="IPR036097">
    <property type="entry name" value="HisK_dim/P_sf"/>
</dbReference>
<keyword evidence="5 11" id="KW-0418">Kinase</keyword>